<evidence type="ECO:0000256" key="5">
    <source>
        <dbReference type="ARBA" id="ARBA00022989"/>
    </source>
</evidence>
<evidence type="ECO:0000256" key="6">
    <source>
        <dbReference type="ARBA" id="ARBA00023136"/>
    </source>
</evidence>
<feature type="domain" description="Acyltransferase 3" evidence="10">
    <location>
        <begin position="45"/>
        <end position="404"/>
    </location>
</feature>
<dbReference type="RefSeq" id="WP_157109247.1">
    <property type="nucleotide sequence ID" value="NZ_CP016282.1"/>
</dbReference>
<dbReference type="STRING" id="670052.PA27867_2924"/>
<keyword evidence="3 11" id="KW-0808">Transferase</keyword>
<feature type="region of interest" description="Disordered" evidence="8">
    <location>
        <begin position="258"/>
        <end position="288"/>
    </location>
</feature>
<dbReference type="CDD" id="cd01840">
    <property type="entry name" value="SGNH_hydrolase_yrhL_like"/>
    <property type="match status" value="1"/>
</dbReference>
<dbReference type="PANTHER" id="PTHR23028">
    <property type="entry name" value="ACETYLTRANSFERASE"/>
    <property type="match status" value="1"/>
</dbReference>
<feature type="region of interest" description="Disordered" evidence="8">
    <location>
        <begin position="682"/>
        <end position="702"/>
    </location>
</feature>
<dbReference type="PATRIC" id="fig|670052.7.peg.3005"/>
<feature type="transmembrane region" description="Helical" evidence="9">
    <location>
        <begin position="459"/>
        <end position="478"/>
    </location>
</feature>
<protein>
    <submittedName>
        <fullName evidence="11">Lipopolysaccharide modification acyltransferase</fullName>
    </submittedName>
</protein>
<dbReference type="InterPro" id="IPR002656">
    <property type="entry name" value="Acyl_transf_3_dom"/>
</dbReference>
<feature type="transmembrane region" description="Helical" evidence="9">
    <location>
        <begin position="232"/>
        <end position="252"/>
    </location>
</feature>
<dbReference type="Pfam" id="PF01757">
    <property type="entry name" value="Acyl_transf_3"/>
    <property type="match status" value="1"/>
</dbReference>
<name>A0A1B1BMH6_9MICO</name>
<comment type="subcellular location">
    <subcellularLocation>
        <location evidence="1">Cell membrane</location>
        <topology evidence="1">Multi-pass membrane protein</topology>
    </subcellularLocation>
</comment>
<sequence length="702" mass="73123">MTSTFRTDPHSPATALSAAGSDPASGATGAAGVAGLTGPGRRRLSGLDGLRGLAVALVVVYHLFPPALRGGFIGVDIFFVISGFLITGLIVAERDSTGRFSPRRFWLHRARRLIPALVPLVLVACTTAWLIGGDVLVGLGWKLLGTATFSYNWVSLTAHTSYFDSGQPELFRNLWSLAVEEQFYLLWPLILLLLLRLRSPGLRLALVAALALASAAWMGVGFQPGSDPTRVYYGSDTHSFGLLIGACLALLLRPRPAPSASQPPLVRSNAKIAPQAGPRPDDLGPGRTPLRRSLAAARPWWGAGAVAGLLAAAIWLPDNSAVTYRGGLLLVSLLSAVVIWAAIADGRFGRMLDSAPLRYLGERSYGLYLWHWPLLVLVQLWAPVGPGPWSTVGTGLITLGLALTAAALSYRWLETPIRRLGLRGALRRLRAWAPRPTTAPLGAGPVAVVPGRRRPRATLVGAALVTVLLVAGTAASVLTAPSMTSAQAEVLRGQQALDRAAEAAEAQAAAAAAAQAAGVAAEATRGSTITAVGDSVMLASAAELQAEFPGIAIDAQVSRGMDAAPEILAAQRDAGTLRPVVVVGLGTNGPISQTELADIMRSIGPSRELIVVNAFADRDWTPGVNAELADFSAHRARVALADWSAAIAPHVDVLADDGIHPGPTGGAIYADAVAAALDSLAGAPQAPVPGPDTLQAFRPQPR</sequence>
<gene>
    <name evidence="11" type="ORF">PA27867_2924</name>
</gene>
<feature type="transmembrane region" description="Helical" evidence="9">
    <location>
        <begin position="174"/>
        <end position="195"/>
    </location>
</feature>
<dbReference type="SUPFAM" id="SSF52266">
    <property type="entry name" value="SGNH hydrolase"/>
    <property type="match status" value="1"/>
</dbReference>
<organism evidence="11 12">
    <name type="scientific">Cryobacterium arcticum</name>
    <dbReference type="NCBI Taxonomy" id="670052"/>
    <lineage>
        <taxon>Bacteria</taxon>
        <taxon>Bacillati</taxon>
        <taxon>Actinomycetota</taxon>
        <taxon>Actinomycetes</taxon>
        <taxon>Micrococcales</taxon>
        <taxon>Microbacteriaceae</taxon>
        <taxon>Cryobacterium</taxon>
    </lineage>
</organism>
<dbReference type="EMBL" id="CP016282">
    <property type="protein sequence ID" value="ANP73862.1"/>
    <property type="molecule type" value="Genomic_DNA"/>
</dbReference>
<evidence type="ECO:0000256" key="4">
    <source>
        <dbReference type="ARBA" id="ARBA00022692"/>
    </source>
</evidence>
<feature type="transmembrane region" description="Helical" evidence="9">
    <location>
        <begin position="322"/>
        <end position="344"/>
    </location>
</feature>
<evidence type="ECO:0000256" key="9">
    <source>
        <dbReference type="SAM" id="Phobius"/>
    </source>
</evidence>
<evidence type="ECO:0000256" key="3">
    <source>
        <dbReference type="ARBA" id="ARBA00022679"/>
    </source>
</evidence>
<evidence type="ECO:0000259" key="10">
    <source>
        <dbReference type="Pfam" id="PF01757"/>
    </source>
</evidence>
<proteinExistence type="predicted"/>
<keyword evidence="6 9" id="KW-0472">Membrane</keyword>
<dbReference type="Gene3D" id="3.40.50.1110">
    <property type="entry name" value="SGNH hydrolase"/>
    <property type="match status" value="1"/>
</dbReference>
<dbReference type="KEGG" id="cart:PA27867_2924"/>
<evidence type="ECO:0000313" key="11">
    <source>
        <dbReference type="EMBL" id="ANP73862.1"/>
    </source>
</evidence>
<dbReference type="InterPro" id="IPR050879">
    <property type="entry name" value="Acyltransferase_3"/>
</dbReference>
<feature type="transmembrane region" description="Helical" evidence="9">
    <location>
        <begin position="202"/>
        <end position="220"/>
    </location>
</feature>
<dbReference type="GO" id="GO:0016747">
    <property type="term" value="F:acyltransferase activity, transferring groups other than amino-acyl groups"/>
    <property type="evidence" value="ECO:0007669"/>
    <property type="project" value="InterPro"/>
</dbReference>
<keyword evidence="5 9" id="KW-1133">Transmembrane helix</keyword>
<dbReference type="InterPro" id="IPR036514">
    <property type="entry name" value="SGNH_hydro_sf"/>
</dbReference>
<accession>A0A1B1BMH6</accession>
<feature type="transmembrane region" description="Helical" evidence="9">
    <location>
        <begin position="365"/>
        <end position="382"/>
    </location>
</feature>
<feature type="region of interest" description="Disordered" evidence="8">
    <location>
        <begin position="1"/>
        <end position="23"/>
    </location>
</feature>
<dbReference type="PANTHER" id="PTHR23028:SF53">
    <property type="entry name" value="ACYL_TRANSF_3 DOMAIN-CONTAINING PROTEIN"/>
    <property type="match status" value="1"/>
</dbReference>
<evidence type="ECO:0000256" key="8">
    <source>
        <dbReference type="SAM" id="MobiDB-lite"/>
    </source>
</evidence>
<reference evidence="11 12" key="1">
    <citation type="submission" date="2016-06" db="EMBL/GenBank/DDBJ databases">
        <title>Genome sequencing of Cryobacterium arcticum PAMC 27867.</title>
        <authorList>
            <person name="Lee J."/>
            <person name="Kim O.-S."/>
        </authorList>
    </citation>
    <scope>NUCLEOTIDE SEQUENCE [LARGE SCALE GENOMIC DNA]</scope>
    <source>
        <strain evidence="11 12">PAMC 27867</strain>
    </source>
</reference>
<evidence type="ECO:0000256" key="1">
    <source>
        <dbReference type="ARBA" id="ARBA00004651"/>
    </source>
</evidence>
<dbReference type="GO" id="GO:0005886">
    <property type="term" value="C:plasma membrane"/>
    <property type="evidence" value="ECO:0007669"/>
    <property type="project" value="UniProtKB-SubCell"/>
</dbReference>
<dbReference type="GO" id="GO:0009103">
    <property type="term" value="P:lipopolysaccharide biosynthetic process"/>
    <property type="evidence" value="ECO:0007669"/>
    <property type="project" value="TreeGrafter"/>
</dbReference>
<keyword evidence="12" id="KW-1185">Reference proteome</keyword>
<keyword evidence="2" id="KW-1003">Cell membrane</keyword>
<feature type="transmembrane region" description="Helical" evidence="9">
    <location>
        <begin position="70"/>
        <end position="92"/>
    </location>
</feature>
<evidence type="ECO:0000313" key="12">
    <source>
        <dbReference type="Proteomes" id="UP000092582"/>
    </source>
</evidence>
<dbReference type="AlphaFoldDB" id="A0A1B1BMH6"/>
<dbReference type="Proteomes" id="UP000092582">
    <property type="component" value="Chromosome 1"/>
</dbReference>
<feature type="transmembrane region" description="Helical" evidence="9">
    <location>
        <begin position="113"/>
        <end position="132"/>
    </location>
</feature>
<feature type="transmembrane region" description="Helical" evidence="9">
    <location>
        <begin position="394"/>
        <end position="413"/>
    </location>
</feature>
<keyword evidence="7 11" id="KW-0012">Acyltransferase</keyword>
<keyword evidence="4 9" id="KW-0812">Transmembrane</keyword>
<evidence type="ECO:0000256" key="7">
    <source>
        <dbReference type="ARBA" id="ARBA00023315"/>
    </source>
</evidence>
<dbReference type="OrthoDB" id="3404679at2"/>
<feature type="transmembrane region" description="Helical" evidence="9">
    <location>
        <begin position="300"/>
        <end position="316"/>
    </location>
</feature>
<evidence type="ECO:0000256" key="2">
    <source>
        <dbReference type="ARBA" id="ARBA00022475"/>
    </source>
</evidence>